<comment type="caution">
    <text evidence="4">The sequence shown here is derived from an EMBL/GenBank/DDBJ whole genome shotgun (WGS) entry which is preliminary data.</text>
</comment>
<feature type="domain" description="Nitroreductase" evidence="3">
    <location>
        <begin position="9"/>
        <end position="60"/>
    </location>
</feature>
<gene>
    <name evidence="4" type="ORF">HZZ10_05140</name>
</gene>
<dbReference type="PANTHER" id="PTHR43673:SF10">
    <property type="entry name" value="NADH DEHYDROGENASE_NAD(P)H NITROREDUCTASE XCC3605-RELATED"/>
    <property type="match status" value="1"/>
</dbReference>
<dbReference type="Proteomes" id="UP000561011">
    <property type="component" value="Unassembled WGS sequence"/>
</dbReference>
<dbReference type="CDD" id="cd02062">
    <property type="entry name" value="Nitro_FMN_reductase"/>
    <property type="match status" value="1"/>
</dbReference>
<dbReference type="AlphaFoldDB" id="A0A853ET68"/>
<name>A0A853ET68_9MICO</name>
<reference evidence="4 5" key="1">
    <citation type="submission" date="2020-07" db="EMBL/GenBank/DDBJ databases">
        <title>MOT database genomes.</title>
        <authorList>
            <person name="Joseph S."/>
            <person name="Aduse-Opoku J."/>
            <person name="Hashim A."/>
            <person name="Wade W."/>
            <person name="Curtis M."/>
        </authorList>
    </citation>
    <scope>NUCLEOTIDE SEQUENCE [LARGE SCALE GENOMIC DNA]</scope>
    <source>
        <strain evidence="4 5">DSM 100099</strain>
    </source>
</reference>
<dbReference type="Gene3D" id="3.40.109.10">
    <property type="entry name" value="NADH Oxidase"/>
    <property type="match status" value="1"/>
</dbReference>
<accession>A0A853ET68</accession>
<comment type="similarity">
    <text evidence="1">Belongs to the nitroreductase family.</text>
</comment>
<organism evidence="4 5">
    <name type="scientific">Sanguibacter inulinus</name>
    <dbReference type="NCBI Taxonomy" id="60922"/>
    <lineage>
        <taxon>Bacteria</taxon>
        <taxon>Bacillati</taxon>
        <taxon>Actinomycetota</taxon>
        <taxon>Actinomycetes</taxon>
        <taxon>Micrococcales</taxon>
        <taxon>Sanguibacteraceae</taxon>
        <taxon>Sanguibacter</taxon>
    </lineage>
</organism>
<dbReference type="RefSeq" id="WP_179912732.1">
    <property type="nucleotide sequence ID" value="NZ_JACBYE010000008.1"/>
</dbReference>
<evidence type="ECO:0000313" key="4">
    <source>
        <dbReference type="EMBL" id="NYS92912.1"/>
    </source>
</evidence>
<evidence type="ECO:0000313" key="5">
    <source>
        <dbReference type="Proteomes" id="UP000561011"/>
    </source>
</evidence>
<dbReference type="PANTHER" id="PTHR43673">
    <property type="entry name" value="NAD(P)H NITROREDUCTASE YDGI-RELATED"/>
    <property type="match status" value="1"/>
</dbReference>
<protein>
    <submittedName>
        <fullName evidence="4">Nitroreductase family protein</fullName>
    </submittedName>
</protein>
<evidence type="ECO:0000256" key="1">
    <source>
        <dbReference type="ARBA" id="ARBA00007118"/>
    </source>
</evidence>
<dbReference type="SUPFAM" id="SSF55469">
    <property type="entry name" value="FMN-dependent nitroreductase-like"/>
    <property type="match status" value="1"/>
</dbReference>
<dbReference type="Pfam" id="PF00881">
    <property type="entry name" value="Nitroreductase"/>
    <property type="match status" value="2"/>
</dbReference>
<proteinExistence type="inferred from homology"/>
<sequence>MEQLRSLIARRTVRSFLDEDVPVSVVTQLVDQARWTGSARNRQPWRFVAVYDQATRAGLAGLGAYAAHLATAPVVVVLLSPRERHLDTEFDAGRIAQSLTLAAASAGLGSCVTSLYPEENADTAATLVGAEPGWSARHAVALGHPAPSSPVGRLAIPTGRRSTDELLSIR</sequence>
<feature type="domain" description="Nitroreductase" evidence="3">
    <location>
        <begin position="65"/>
        <end position="144"/>
    </location>
</feature>
<dbReference type="EMBL" id="JACBYE010000008">
    <property type="protein sequence ID" value="NYS92912.1"/>
    <property type="molecule type" value="Genomic_DNA"/>
</dbReference>
<dbReference type="InterPro" id="IPR029479">
    <property type="entry name" value="Nitroreductase"/>
</dbReference>
<evidence type="ECO:0000256" key="2">
    <source>
        <dbReference type="ARBA" id="ARBA00023002"/>
    </source>
</evidence>
<dbReference type="InterPro" id="IPR000415">
    <property type="entry name" value="Nitroreductase-like"/>
</dbReference>
<keyword evidence="2" id="KW-0560">Oxidoreductase</keyword>
<dbReference type="GO" id="GO:0016491">
    <property type="term" value="F:oxidoreductase activity"/>
    <property type="evidence" value="ECO:0007669"/>
    <property type="project" value="UniProtKB-KW"/>
</dbReference>
<keyword evidence="5" id="KW-1185">Reference proteome</keyword>
<evidence type="ECO:0000259" key="3">
    <source>
        <dbReference type="Pfam" id="PF00881"/>
    </source>
</evidence>